<dbReference type="PROSITE" id="PS51419">
    <property type="entry name" value="RAB"/>
    <property type="match status" value="1"/>
</dbReference>
<evidence type="ECO:0000256" key="2">
    <source>
        <dbReference type="SAM" id="MobiDB-lite"/>
    </source>
</evidence>
<evidence type="ECO:0000313" key="4">
    <source>
        <dbReference type="Proteomes" id="UP000750334"/>
    </source>
</evidence>
<dbReference type="SUPFAM" id="SSF52540">
    <property type="entry name" value="P-loop containing nucleoside triphosphate hydrolases"/>
    <property type="match status" value="1"/>
</dbReference>
<sequence length="245" mass="27399">MPHSSSRRHQVPDVKNQVEIQVGLVGDAQVGKTSLMVKYVQNIFDEEYTQTLGVNFLKRKINLRSTDIVFSLMDLGGQREFINMLPLASVGSSAIIFLFDLTRPETLDSVKEWYRQVYGLNNLAIPILVGTKYDLFIDMDKEYQKQISNTVLEYANVMNAPIIFSSTAKSINIQKIFKVALSKIFNLTLTIPEITRTGDPLLIYKKFGNQDRKSSKITTSSSQSSSSPASVSVSPRKSKSTITSS</sequence>
<dbReference type="NCBIfam" id="TIGR00231">
    <property type="entry name" value="small_GTP"/>
    <property type="match status" value="1"/>
</dbReference>
<dbReference type="PANTHER" id="PTHR47978">
    <property type="match status" value="1"/>
</dbReference>
<protein>
    <submittedName>
        <fullName evidence="3">Ras GTPase tem1</fullName>
    </submittedName>
</protein>
<feature type="region of interest" description="Disordered" evidence="2">
    <location>
        <begin position="210"/>
        <end position="245"/>
    </location>
</feature>
<feature type="compositionally biased region" description="Low complexity" evidence="2">
    <location>
        <begin position="216"/>
        <end position="235"/>
    </location>
</feature>
<accession>A0A9P6W6R6</accession>
<reference evidence="3 4" key="1">
    <citation type="submission" date="2020-11" db="EMBL/GenBank/DDBJ databases">
        <title>Kefir isolates.</title>
        <authorList>
            <person name="Marcisauskas S."/>
            <person name="Kim Y."/>
            <person name="Blasche S."/>
        </authorList>
    </citation>
    <scope>NUCLEOTIDE SEQUENCE [LARGE SCALE GENOMIC DNA]</scope>
    <source>
        <strain evidence="3 4">OG2</strain>
    </source>
</reference>
<proteinExistence type="predicted"/>
<gene>
    <name evidence="3" type="primary">TEM1_1</name>
    <name evidence="3" type="ORF">C6P45_000272</name>
</gene>
<dbReference type="OrthoDB" id="6585768at2759"/>
<dbReference type="PRINTS" id="PR00449">
    <property type="entry name" value="RASTRNSFRMNG"/>
</dbReference>
<dbReference type="InterPro" id="IPR017231">
    <property type="entry name" value="Small_GTPase_Tem1/Spg1"/>
</dbReference>
<dbReference type="Gene3D" id="3.40.50.300">
    <property type="entry name" value="P-loop containing nucleotide triphosphate hydrolases"/>
    <property type="match status" value="1"/>
</dbReference>
<dbReference type="InterPro" id="IPR005225">
    <property type="entry name" value="Small_GTP-bd"/>
</dbReference>
<name>A0A9P6W6R6_MAUEX</name>
<dbReference type="InterPro" id="IPR001806">
    <property type="entry name" value="Small_GTPase"/>
</dbReference>
<keyword evidence="4" id="KW-1185">Reference proteome</keyword>
<dbReference type="Proteomes" id="UP000750334">
    <property type="component" value="Unassembled WGS sequence"/>
</dbReference>
<dbReference type="EMBL" id="PUHR01000106">
    <property type="protein sequence ID" value="KAG0666170.1"/>
    <property type="molecule type" value="Genomic_DNA"/>
</dbReference>
<dbReference type="InterPro" id="IPR027417">
    <property type="entry name" value="P-loop_NTPase"/>
</dbReference>
<dbReference type="PIRSF" id="PIRSF037527">
    <property type="entry name" value="Small_GTPase_Tem1"/>
    <property type="match status" value="1"/>
</dbReference>
<dbReference type="SMART" id="SM00175">
    <property type="entry name" value="RAB"/>
    <property type="match status" value="1"/>
</dbReference>
<dbReference type="GO" id="GO:0003924">
    <property type="term" value="F:GTPase activity"/>
    <property type="evidence" value="ECO:0007669"/>
    <property type="project" value="InterPro"/>
</dbReference>
<dbReference type="Pfam" id="PF00071">
    <property type="entry name" value="Ras"/>
    <property type="match status" value="1"/>
</dbReference>
<dbReference type="GO" id="GO:0005525">
    <property type="term" value="F:GTP binding"/>
    <property type="evidence" value="ECO:0007669"/>
    <property type="project" value="InterPro"/>
</dbReference>
<organism evidence="3 4">
    <name type="scientific">Maudiozyma exigua</name>
    <name type="common">Yeast</name>
    <name type="synonym">Kazachstania exigua</name>
    <dbReference type="NCBI Taxonomy" id="34358"/>
    <lineage>
        <taxon>Eukaryota</taxon>
        <taxon>Fungi</taxon>
        <taxon>Dikarya</taxon>
        <taxon>Ascomycota</taxon>
        <taxon>Saccharomycotina</taxon>
        <taxon>Saccharomycetes</taxon>
        <taxon>Saccharomycetales</taxon>
        <taxon>Saccharomycetaceae</taxon>
        <taxon>Maudiozyma</taxon>
    </lineage>
</organism>
<keyword evidence="1" id="KW-0547">Nucleotide-binding</keyword>
<dbReference type="SMART" id="SM00173">
    <property type="entry name" value="RAS"/>
    <property type="match status" value="1"/>
</dbReference>
<evidence type="ECO:0000313" key="3">
    <source>
        <dbReference type="EMBL" id="KAG0666170.1"/>
    </source>
</evidence>
<evidence type="ECO:0000256" key="1">
    <source>
        <dbReference type="ARBA" id="ARBA00022741"/>
    </source>
</evidence>
<dbReference type="SMART" id="SM00174">
    <property type="entry name" value="RHO"/>
    <property type="match status" value="1"/>
</dbReference>
<dbReference type="AlphaFoldDB" id="A0A9P6W6R6"/>
<comment type="caution">
    <text evidence="3">The sequence shown here is derived from an EMBL/GenBank/DDBJ whole genome shotgun (WGS) entry which is preliminary data.</text>
</comment>